<accession>A0A4S3J358</accession>
<keyword evidence="2" id="KW-1185">Reference proteome</keyword>
<comment type="caution">
    <text evidence="1">The sequence shown here is derived from an EMBL/GenBank/DDBJ whole genome shotgun (WGS) entry which is preliminary data.</text>
</comment>
<reference evidence="1 2" key="1">
    <citation type="submission" date="2019-03" db="EMBL/GenBank/DDBJ databases">
        <title>The genome sequence of a newly discovered highly antifungal drug resistant Aspergillus species, Aspergillus tanneri NIH 1004.</title>
        <authorList>
            <person name="Mounaud S."/>
            <person name="Singh I."/>
            <person name="Joardar V."/>
            <person name="Pakala S."/>
            <person name="Pakala S."/>
            <person name="Venepally P."/>
            <person name="Hoover J."/>
            <person name="Nierman W."/>
            <person name="Chung J."/>
            <person name="Losada L."/>
        </authorList>
    </citation>
    <scope>NUCLEOTIDE SEQUENCE [LARGE SCALE GENOMIC DNA]</scope>
    <source>
        <strain evidence="1 2">NIH1004</strain>
    </source>
</reference>
<dbReference type="VEuPathDB" id="FungiDB:EYZ11_012129"/>
<sequence length="49" mass="5595">MTALINQVQFSEHEFSDDGSDQEIFHVDEVDSIPYIPVKWAEASANRNN</sequence>
<organism evidence="1 2">
    <name type="scientific">Aspergillus tanneri</name>
    <dbReference type="NCBI Taxonomy" id="1220188"/>
    <lineage>
        <taxon>Eukaryota</taxon>
        <taxon>Fungi</taxon>
        <taxon>Dikarya</taxon>
        <taxon>Ascomycota</taxon>
        <taxon>Pezizomycotina</taxon>
        <taxon>Eurotiomycetes</taxon>
        <taxon>Eurotiomycetidae</taxon>
        <taxon>Eurotiales</taxon>
        <taxon>Aspergillaceae</taxon>
        <taxon>Aspergillus</taxon>
        <taxon>Aspergillus subgen. Circumdati</taxon>
    </lineage>
</organism>
<gene>
    <name evidence="1" type="ORF">EYZ11_012129</name>
</gene>
<proteinExistence type="predicted"/>
<protein>
    <submittedName>
        <fullName evidence="1">Uncharacterized protein</fullName>
    </submittedName>
</protein>
<name>A0A4S3J358_9EURO</name>
<evidence type="ECO:0000313" key="2">
    <source>
        <dbReference type="Proteomes" id="UP000308092"/>
    </source>
</evidence>
<dbReference type="AlphaFoldDB" id="A0A4S3J358"/>
<dbReference type="EMBL" id="SOSA01000849">
    <property type="protein sequence ID" value="THC88427.1"/>
    <property type="molecule type" value="Genomic_DNA"/>
</dbReference>
<dbReference type="Proteomes" id="UP000308092">
    <property type="component" value="Unassembled WGS sequence"/>
</dbReference>
<evidence type="ECO:0000313" key="1">
    <source>
        <dbReference type="EMBL" id="THC88427.1"/>
    </source>
</evidence>